<dbReference type="PROSITE" id="PS51257">
    <property type="entry name" value="PROKAR_LIPOPROTEIN"/>
    <property type="match status" value="1"/>
</dbReference>
<reference evidence="1" key="1">
    <citation type="journal article" date="2020" name="mSystems">
        <title>Genome- and Community-Level Interaction Insights into Carbon Utilization and Element Cycling Functions of Hydrothermarchaeota in Hydrothermal Sediment.</title>
        <authorList>
            <person name="Zhou Z."/>
            <person name="Liu Y."/>
            <person name="Xu W."/>
            <person name="Pan J."/>
            <person name="Luo Z.H."/>
            <person name="Li M."/>
        </authorList>
    </citation>
    <scope>NUCLEOTIDE SEQUENCE [LARGE SCALE GENOMIC DNA]</scope>
    <source>
        <strain evidence="1">SpSt-464</strain>
    </source>
</reference>
<organism evidence="1">
    <name type="scientific">candidate division WOR-3 bacterium</name>
    <dbReference type="NCBI Taxonomy" id="2052148"/>
    <lineage>
        <taxon>Bacteria</taxon>
        <taxon>Bacteria division WOR-3</taxon>
    </lineage>
</organism>
<protein>
    <recommendedName>
        <fullName evidence="2">Outer membrane protein beta-barrel domain-containing protein</fullName>
    </recommendedName>
</protein>
<gene>
    <name evidence="1" type="ORF">ENS15_04235</name>
</gene>
<name>A0A7C3NA53_UNCW3</name>
<dbReference type="EMBL" id="DSTT01000005">
    <property type="protein sequence ID" value="HFK23841.1"/>
    <property type="molecule type" value="Genomic_DNA"/>
</dbReference>
<accession>A0A7C3NA53</accession>
<evidence type="ECO:0008006" key="2">
    <source>
        <dbReference type="Google" id="ProtNLM"/>
    </source>
</evidence>
<proteinExistence type="predicted"/>
<evidence type="ECO:0000313" key="1">
    <source>
        <dbReference type="EMBL" id="HFK23841.1"/>
    </source>
</evidence>
<sequence>MKKFYVIFILLIITFLSSCTAVSLEPYRSADTLGPLHFRGGIGFVGGFSSYATLNNDTLLDLGIFVPMASVFAGIGISKNIDIYGSASFPFINDPVYGVGVKYKFFDRLGLKIATIPTFKYSENSVEKYKTYCAELPFLFTYTFLNFLYLTGGIHTGYYNVSNYENGNTSYDFVSYGIFVMPEVKIFNLRISLGSDLRYYKSLKYNLVYSDGLNYFQKHINPFLTVSFQF</sequence>
<comment type="caution">
    <text evidence="1">The sequence shown here is derived from an EMBL/GenBank/DDBJ whole genome shotgun (WGS) entry which is preliminary data.</text>
</comment>
<dbReference type="AlphaFoldDB" id="A0A7C3NA53"/>